<evidence type="ECO:0000313" key="2">
    <source>
        <dbReference type="Proteomes" id="UP000006053"/>
    </source>
</evidence>
<gene>
    <name evidence="1" type="ordered locus">Desde_3771</name>
</gene>
<dbReference type="EMBL" id="CP003348">
    <property type="protein sequence ID" value="AFM02040.1"/>
    <property type="molecule type" value="Genomic_DNA"/>
</dbReference>
<dbReference type="KEGG" id="ddh:Desde_3771"/>
<reference evidence="1 2" key="2">
    <citation type="journal article" date="2015" name="J. Bacteriol.">
        <title>Genomic, proteomic, and biochemical analysis of the organohalide respiratory pathway in Desulfitobacterium dehalogenans.</title>
        <authorList>
            <person name="Kruse T."/>
            <person name="van de Pas B.A."/>
            <person name="Atteia A."/>
            <person name="Krab K."/>
            <person name="Hagen W.R."/>
            <person name="Goodwin L."/>
            <person name="Chain P."/>
            <person name="Boeren S."/>
            <person name="Maphosa F."/>
            <person name="Schraa G."/>
            <person name="de Vos W.M."/>
            <person name="van der Oost J."/>
            <person name="Smidt H."/>
            <person name="Stams A.J."/>
        </authorList>
    </citation>
    <scope>NUCLEOTIDE SEQUENCE [LARGE SCALE GENOMIC DNA]</scope>
    <source>
        <strain evidence="2">ATCC 51507 / DSM 9161 / JW/IU-DC1</strain>
    </source>
</reference>
<protein>
    <submittedName>
        <fullName evidence="1">Uncharacterized protein</fullName>
    </submittedName>
</protein>
<dbReference type="eggNOG" id="ENOG5032ZSJ">
    <property type="taxonomic scope" value="Bacteria"/>
</dbReference>
<reference evidence="2" key="1">
    <citation type="submission" date="2012-06" db="EMBL/GenBank/DDBJ databases">
        <title>Complete sequence of Desulfitobacterium dehalogenans ATCC 51507.</title>
        <authorList>
            <person name="Lucas S."/>
            <person name="Han J."/>
            <person name="Lapidus A."/>
            <person name="Cheng J.-F."/>
            <person name="Goodwin L."/>
            <person name="Pitluck S."/>
            <person name="Peters L."/>
            <person name="Ovchinnikova G."/>
            <person name="Teshima H."/>
            <person name="Detter J.C."/>
            <person name="Han C."/>
            <person name="Tapia R."/>
            <person name="Land M."/>
            <person name="Hauser L."/>
            <person name="Kyrpides N."/>
            <person name="Ivanova N."/>
            <person name="Pagani I."/>
            <person name="Kruse T."/>
            <person name="de Vos W.M."/>
            <person name="Smidt H."/>
            <person name="Woyke T."/>
        </authorList>
    </citation>
    <scope>NUCLEOTIDE SEQUENCE [LARGE SCALE GENOMIC DNA]</scope>
    <source>
        <strain evidence="2">ATCC 51507 / DSM 9161 / JW/IU-DC1</strain>
    </source>
</reference>
<dbReference type="AlphaFoldDB" id="I4ADK5"/>
<keyword evidence="2" id="KW-1185">Reference proteome</keyword>
<evidence type="ECO:0000313" key="1">
    <source>
        <dbReference type="EMBL" id="AFM02040.1"/>
    </source>
</evidence>
<dbReference type="STRING" id="756499.Desde_3771"/>
<dbReference type="HOGENOM" id="CLU_198029_1_0_9"/>
<sequence length="68" mass="7548">MAGLNVCPMCNSREIGKINRGRFFCGECCHEWTIETEGHITVYRITSDGTIVRLRKGNNPTNLSTAAC</sequence>
<proteinExistence type="predicted"/>
<name>I4ADK5_DESDJ</name>
<dbReference type="Proteomes" id="UP000006053">
    <property type="component" value="Chromosome"/>
</dbReference>
<organism evidence="1 2">
    <name type="scientific">Desulfitobacterium dehalogenans (strain ATCC 51507 / DSM 9161 / JW/IU-DC1)</name>
    <dbReference type="NCBI Taxonomy" id="756499"/>
    <lineage>
        <taxon>Bacteria</taxon>
        <taxon>Bacillati</taxon>
        <taxon>Bacillota</taxon>
        <taxon>Clostridia</taxon>
        <taxon>Eubacteriales</taxon>
        <taxon>Desulfitobacteriaceae</taxon>
        <taxon>Desulfitobacterium</taxon>
    </lineage>
</organism>
<accession>I4ADK5</accession>